<dbReference type="Gene3D" id="1.10.1330.10">
    <property type="entry name" value="Dockerin domain"/>
    <property type="match status" value="1"/>
</dbReference>
<feature type="domain" description="CARDB" evidence="1">
    <location>
        <begin position="431"/>
        <end position="530"/>
    </location>
</feature>
<dbReference type="InterPro" id="IPR011635">
    <property type="entry name" value="CARDB"/>
</dbReference>
<dbReference type="PROSITE" id="PS00018">
    <property type="entry name" value="EF_HAND_1"/>
    <property type="match status" value="1"/>
</dbReference>
<dbReference type="Pfam" id="PF07705">
    <property type="entry name" value="CARDB"/>
    <property type="match status" value="1"/>
</dbReference>
<dbReference type="InterPro" id="IPR036439">
    <property type="entry name" value="Dockerin_dom_sf"/>
</dbReference>
<comment type="caution">
    <text evidence="2">The sequence shown here is derived from an EMBL/GenBank/DDBJ whole genome shotgun (WGS) entry which is preliminary data.</text>
</comment>
<reference evidence="2" key="1">
    <citation type="submission" date="2017-02" db="EMBL/GenBank/DDBJ databases">
        <title>Delving into the versatile metabolic prowess of the omnipresent phylum Bacteroidetes.</title>
        <authorList>
            <person name="Nobu M.K."/>
            <person name="Mei R."/>
            <person name="Narihiro T."/>
            <person name="Kuroda K."/>
            <person name="Liu W.-T."/>
        </authorList>
    </citation>
    <scope>NUCLEOTIDE SEQUENCE</scope>
    <source>
        <strain evidence="2">ADurb.Bin417</strain>
    </source>
</reference>
<dbReference type="Gene3D" id="2.60.40.10">
    <property type="entry name" value="Immunoglobulins"/>
    <property type="match status" value="2"/>
</dbReference>
<dbReference type="EMBL" id="MWAK01000205">
    <property type="protein sequence ID" value="OPZ91068.1"/>
    <property type="molecule type" value="Genomic_DNA"/>
</dbReference>
<evidence type="ECO:0000259" key="1">
    <source>
        <dbReference type="Pfam" id="PF07705"/>
    </source>
</evidence>
<dbReference type="GO" id="GO:0000272">
    <property type="term" value="P:polysaccharide catabolic process"/>
    <property type="evidence" value="ECO:0007669"/>
    <property type="project" value="InterPro"/>
</dbReference>
<name>A0A1V5MCW8_UNCT6</name>
<protein>
    <recommendedName>
        <fullName evidence="1">CARDB domain-containing protein</fullName>
    </recommendedName>
</protein>
<evidence type="ECO:0000313" key="2">
    <source>
        <dbReference type="EMBL" id="OPZ91068.1"/>
    </source>
</evidence>
<dbReference type="AlphaFoldDB" id="A0A1V5MCW8"/>
<dbReference type="InterPro" id="IPR013783">
    <property type="entry name" value="Ig-like_fold"/>
</dbReference>
<organism evidence="2">
    <name type="scientific">candidate division TA06 bacterium ADurb.Bin417</name>
    <dbReference type="NCBI Taxonomy" id="1852828"/>
    <lineage>
        <taxon>Bacteria</taxon>
        <taxon>Bacteria division TA06</taxon>
    </lineage>
</organism>
<proteinExistence type="predicted"/>
<dbReference type="Proteomes" id="UP000485484">
    <property type="component" value="Unassembled WGS sequence"/>
</dbReference>
<dbReference type="CDD" id="cd14256">
    <property type="entry name" value="Dockerin_I"/>
    <property type="match status" value="1"/>
</dbReference>
<sequence length="703" mass="76954">MAEGGAEVSYAALQTAAFPYPEADLAAADSQLYAVWLTDDPARASLNRTKLVFSKYDGSAWSAPQAVCDDGTADFHPSLVMFSDGWAAVAWENGDRVLPDTAGFEEVKQNLEICAALYDPAAGAWLPPHRFTTNNYLDRNPKISGFDRNHLLVLWTANPNNHVTGNAANPNSMYASYLSERSGYDTNWAPPQMFWSVGYPVLKYDALYMPRQESGMINGLMASLDMDGDTSTTADREIWRVHHYDNQFGFYWDSPNRRTYDSVPDENPQFYIGPEGLSYYMWLKDNQIVKIRAWYGDLYGAVHTFDEYNSNLTGFRVVKSPGGRVAVGWAEASEYGSDLWTIFYDPATAAWGEPQQLTHDSAVEKFPVFAFFGDDRLVSLYDRKEMSQLQAARTTPGGRAALAYTPSYGPTGLYALTYAVRTDIALLPGSLTIDPENPAPGQECLLSVTAVNNGNTAANNVPVAFYQGDPAAGGILIGQVVITGLMRPGDSQTVTLLWTVPAEVTGTVTIYALLDPAAAVAGDDTSNNRLELARVKPDLRAAWLASRSLTAGLLSLTGRVENPGVTAAGPFQVQIRKDRPDGELLYQQDFDGLAAKAIGEFNYRWESGGVAADWLYLLVDTGGAVDELNEGNNTYILKLNAYQKGDVNRDWKVNIADAIRAEAMFLGIYAPDPGLADMNGDGLVDLVDVKLLLERCASWLETQ</sequence>
<dbReference type="SUPFAM" id="SSF63446">
    <property type="entry name" value="Type I dockerin domain"/>
    <property type="match status" value="1"/>
</dbReference>
<dbReference type="InterPro" id="IPR018247">
    <property type="entry name" value="EF_Hand_1_Ca_BS"/>
</dbReference>
<gene>
    <name evidence="2" type="ORF">BWY73_01181</name>
</gene>
<accession>A0A1V5MCW8</accession>